<dbReference type="AlphaFoldDB" id="A0A5Q0UF70"/>
<keyword evidence="6" id="KW-1185">Reference proteome</keyword>
<reference evidence="6" key="1">
    <citation type="submission" date="2019-05" db="EMBL/GenBank/DDBJ databases">
        <title>Candidatus Nanohalobium constans, a novel model system to study the DPANN nano-sized archaea: genomic and physiological characterization of a nanoarchaeon co-cultured with its chitinotrophic host.</title>
        <authorList>
            <person name="La Cono V."/>
            <person name="Arcadi E."/>
            <person name="Crisafi F."/>
            <person name="Denaro R."/>
            <person name="La Spada G."/>
            <person name="Messina E."/>
            <person name="Smedile F."/>
            <person name="Toshchakov S.V."/>
            <person name="Shevchenko M.A."/>
            <person name="Golyshin P.N."/>
            <person name="Golyshina O.V."/>
            <person name="Ferrer M."/>
            <person name="Rohde M."/>
            <person name="Mushegian A."/>
            <person name="Sorokin D.Y."/>
            <person name="Giuliano L."/>
            <person name="Yakimov M.M."/>
        </authorList>
    </citation>
    <scope>NUCLEOTIDE SEQUENCE [LARGE SCALE GENOMIC DNA]</scope>
    <source>
        <strain evidence="6">LC1Nh</strain>
    </source>
</reference>
<dbReference type="EMBL" id="CP040089">
    <property type="protein sequence ID" value="QGA80217.1"/>
    <property type="molecule type" value="Genomic_DNA"/>
</dbReference>
<feature type="domain" description="ABC transporter" evidence="4">
    <location>
        <begin position="11"/>
        <end position="264"/>
    </location>
</feature>
<dbReference type="InterPro" id="IPR050763">
    <property type="entry name" value="ABC_transporter_ATP-binding"/>
</dbReference>
<sequence>MASNTKTMTLIKAEDLSKNFRIYQRGDGIKGYLKSFVKREYEEVEAVKDLNLEIDEGEMIGYIGSNGAGKSTTVKMLTGILEPSSGTIEVDGRNPHKERKKNAMNIGVVFGQKTQLWWDLPVKESFKLLKEIYEVSDEDYDNRIDEFDEVLQLSDFWDQPVRKLSLGQKMRCELAAAFLHHPKIVYLDEPTIGLDVAVKERIRDFIKKMNRQENITVMLTTHDIGDIEDLCERVVVLDTGEKIYDGQLNSLVNRFTSRRLEMDIRNGEKFSIELEGIKEVNKEDGHVEIVFDREEISASDLMREVLDNYEVLDFQIKEPDIESVVKKVYNEGLED</sequence>
<evidence type="ECO:0000313" key="5">
    <source>
        <dbReference type="EMBL" id="QGA80217.1"/>
    </source>
</evidence>
<keyword evidence="2" id="KW-0547">Nucleotide-binding</keyword>
<gene>
    <name evidence="5" type="ORF">LC1Nh_0314</name>
</gene>
<keyword evidence="1" id="KW-0813">Transport</keyword>
<dbReference type="InterPro" id="IPR027417">
    <property type="entry name" value="P-loop_NTPase"/>
</dbReference>
<dbReference type="PANTHER" id="PTHR42711:SF1">
    <property type="entry name" value="ABC-TRANSPORT PROTEIN, ATP-BINDING COMPONENT"/>
    <property type="match status" value="1"/>
</dbReference>
<dbReference type="InterPro" id="IPR003593">
    <property type="entry name" value="AAA+_ATPase"/>
</dbReference>
<dbReference type="Pfam" id="PF00005">
    <property type="entry name" value="ABC_tran"/>
    <property type="match status" value="1"/>
</dbReference>
<dbReference type="SMART" id="SM00382">
    <property type="entry name" value="AAA"/>
    <property type="match status" value="1"/>
</dbReference>
<dbReference type="GO" id="GO:0016887">
    <property type="term" value="F:ATP hydrolysis activity"/>
    <property type="evidence" value="ECO:0007669"/>
    <property type="project" value="InterPro"/>
</dbReference>
<proteinExistence type="predicted"/>
<evidence type="ECO:0000256" key="3">
    <source>
        <dbReference type="ARBA" id="ARBA00022840"/>
    </source>
</evidence>
<protein>
    <submittedName>
        <fullName evidence="5">ABC-type uncharacterized transport system, ATPase component</fullName>
    </submittedName>
</protein>
<evidence type="ECO:0000313" key="6">
    <source>
        <dbReference type="Proteomes" id="UP000377803"/>
    </source>
</evidence>
<organism evidence="5 6">
    <name type="scientific">Candidatus Nanohalobium constans</name>
    <dbReference type="NCBI Taxonomy" id="2565781"/>
    <lineage>
        <taxon>Archaea</taxon>
        <taxon>Candidatus Nanohalarchaeota</taxon>
        <taxon>Candidatus Nanohalobia</taxon>
        <taxon>Candidatus Nanohalobiales</taxon>
        <taxon>Candidatus Nanohalobiaceae</taxon>
        <taxon>Candidatus Nanohalobium</taxon>
    </lineage>
</organism>
<dbReference type="GO" id="GO:0005524">
    <property type="term" value="F:ATP binding"/>
    <property type="evidence" value="ECO:0007669"/>
    <property type="project" value="UniProtKB-KW"/>
</dbReference>
<dbReference type="PANTHER" id="PTHR42711">
    <property type="entry name" value="ABC TRANSPORTER ATP-BINDING PROTEIN"/>
    <property type="match status" value="1"/>
</dbReference>
<dbReference type="Gene3D" id="3.40.50.300">
    <property type="entry name" value="P-loop containing nucleotide triphosphate hydrolases"/>
    <property type="match status" value="1"/>
</dbReference>
<evidence type="ECO:0000256" key="1">
    <source>
        <dbReference type="ARBA" id="ARBA00022448"/>
    </source>
</evidence>
<dbReference type="Proteomes" id="UP000377803">
    <property type="component" value="Chromosome"/>
</dbReference>
<evidence type="ECO:0000256" key="2">
    <source>
        <dbReference type="ARBA" id="ARBA00022741"/>
    </source>
</evidence>
<dbReference type="KEGG" id="ncon:LC1Nh_0314"/>
<dbReference type="InterPro" id="IPR003439">
    <property type="entry name" value="ABC_transporter-like_ATP-bd"/>
</dbReference>
<keyword evidence="3" id="KW-0067">ATP-binding</keyword>
<dbReference type="SUPFAM" id="SSF52540">
    <property type="entry name" value="P-loop containing nucleoside triphosphate hydrolases"/>
    <property type="match status" value="1"/>
</dbReference>
<dbReference type="PROSITE" id="PS50893">
    <property type="entry name" value="ABC_TRANSPORTER_2"/>
    <property type="match status" value="1"/>
</dbReference>
<accession>A0A5Q0UF70</accession>
<name>A0A5Q0UF70_9ARCH</name>
<evidence type="ECO:0000259" key="4">
    <source>
        <dbReference type="PROSITE" id="PS50893"/>
    </source>
</evidence>